<dbReference type="Pfam" id="PF10518">
    <property type="entry name" value="TAT_signal"/>
    <property type="match status" value="1"/>
</dbReference>
<feature type="non-terminal residue" evidence="1">
    <location>
        <position position="101"/>
    </location>
</feature>
<dbReference type="NCBIfam" id="TIGR01409">
    <property type="entry name" value="TAT_signal_seq"/>
    <property type="match status" value="1"/>
</dbReference>
<evidence type="ECO:0008006" key="2">
    <source>
        <dbReference type="Google" id="ProtNLM"/>
    </source>
</evidence>
<dbReference type="AlphaFoldDB" id="A0A383ENI3"/>
<dbReference type="InterPro" id="IPR006311">
    <property type="entry name" value="TAT_signal"/>
</dbReference>
<dbReference type="InterPro" id="IPR036291">
    <property type="entry name" value="NAD(P)-bd_dom_sf"/>
</dbReference>
<dbReference type="Gene3D" id="3.40.50.720">
    <property type="entry name" value="NAD(P)-binding Rossmann-like Domain"/>
    <property type="match status" value="1"/>
</dbReference>
<dbReference type="SUPFAM" id="SSF51735">
    <property type="entry name" value="NAD(P)-binding Rossmann-fold domains"/>
    <property type="match status" value="1"/>
</dbReference>
<dbReference type="EMBL" id="UINC01226961">
    <property type="protein sequence ID" value="SVE57658.1"/>
    <property type="molecule type" value="Genomic_DNA"/>
</dbReference>
<sequence length="101" mass="10837">MNNSFLTNRRKFIKGSAAAGALSLAPGSIRAANQASNFIRVGVIGLSRGVAHVRRFAETSGVEVAYVCDVDEKRISRGTKALKAGKAKGVTDFRRILEDDE</sequence>
<gene>
    <name evidence="1" type="ORF">METZ01_LOCUS510512</name>
</gene>
<dbReference type="InterPro" id="IPR019546">
    <property type="entry name" value="TAT_signal_bac_arc"/>
</dbReference>
<dbReference type="PROSITE" id="PS51318">
    <property type="entry name" value="TAT"/>
    <property type="match status" value="1"/>
</dbReference>
<protein>
    <recommendedName>
        <fullName evidence="2">Gfo/Idh/MocA-like oxidoreductase N-terminal domain-containing protein</fullName>
    </recommendedName>
</protein>
<reference evidence="1" key="1">
    <citation type="submission" date="2018-05" db="EMBL/GenBank/DDBJ databases">
        <authorList>
            <person name="Lanie J.A."/>
            <person name="Ng W.-L."/>
            <person name="Kazmierczak K.M."/>
            <person name="Andrzejewski T.M."/>
            <person name="Davidsen T.M."/>
            <person name="Wayne K.J."/>
            <person name="Tettelin H."/>
            <person name="Glass J.I."/>
            <person name="Rusch D."/>
            <person name="Podicherti R."/>
            <person name="Tsui H.-C.T."/>
            <person name="Winkler M.E."/>
        </authorList>
    </citation>
    <scope>NUCLEOTIDE SEQUENCE</scope>
</reference>
<accession>A0A383ENI3</accession>
<organism evidence="1">
    <name type="scientific">marine metagenome</name>
    <dbReference type="NCBI Taxonomy" id="408172"/>
    <lineage>
        <taxon>unclassified sequences</taxon>
        <taxon>metagenomes</taxon>
        <taxon>ecological metagenomes</taxon>
    </lineage>
</organism>
<proteinExistence type="predicted"/>
<evidence type="ECO:0000313" key="1">
    <source>
        <dbReference type="EMBL" id="SVE57658.1"/>
    </source>
</evidence>
<name>A0A383ENI3_9ZZZZ</name>